<evidence type="ECO:0000313" key="2">
    <source>
        <dbReference type="Proteomes" id="UP001626536"/>
    </source>
</evidence>
<reference evidence="1 2" key="1">
    <citation type="submission" date="2023-10" db="EMBL/GenBank/DDBJ databases">
        <title>Novel methanotroph of the genus Methylocapsa from a subarctic wetland.</title>
        <authorList>
            <person name="Belova S.E."/>
            <person name="Oshkin I.Y."/>
            <person name="Miroshnikov K."/>
            <person name="Dedysh S.N."/>
        </authorList>
    </citation>
    <scope>NUCLEOTIDE SEQUENCE [LARGE SCALE GENOMIC DNA]</scope>
    <source>
        <strain evidence="1 2">RX1</strain>
    </source>
</reference>
<evidence type="ECO:0000313" key="1">
    <source>
        <dbReference type="EMBL" id="WOJ88068.1"/>
    </source>
</evidence>
<dbReference type="SUPFAM" id="SSF52266">
    <property type="entry name" value="SGNH hydrolase"/>
    <property type="match status" value="1"/>
</dbReference>
<sequence>MTPSLVVPPQSLTLAMPRRRIASVHGGFQNPDVSQSNGGTQVSGTDRFSFVLNTDVTNLEFVFVNAYSSNGGLLNQNGNALVFHAALEVANQLYSIPFNSSTGATISTATGARSGVALADGGIAHSLPFGVGGLSLTAGSTQYYRVYKTVSSGQKWPYINENSFYGWGGVNTTDFVYGSTVVNGSDQTTSYGAQSWGAFASTSYAWSALAIIGEQITPAPVVGIFGDSIAAGNGSTRGLGYIGQACLNAGVAFHNNGMAGASLTNMIKYEPVRPYLARFVDYAILHMLTNDLSTASITTLAQAQVLLLQWVKAYGHKTNRVAICTILPRTTSTDTWATQTNQTVSSWESVRVQINNWLRDQTSTGAVAYLNANQNVTTVIQTIDVCPAIEVNSSGSTLSLSSNGQQTTGTGGFWKTTGASSYTTDGIHPTSTAVTVMATLVPTANFALF</sequence>
<protein>
    <submittedName>
        <fullName evidence="1">SGNH/GDSL hydrolase family protein</fullName>
        <ecNumber evidence="1">3.1.-.-</ecNumber>
    </submittedName>
</protein>
<dbReference type="Pfam" id="PF00657">
    <property type="entry name" value="Lipase_GDSL"/>
    <property type="match status" value="1"/>
</dbReference>
<proteinExistence type="predicted"/>
<organism evidence="1 2">
    <name type="scientific">Methylocapsa polymorpha</name>
    <dbReference type="NCBI Taxonomy" id="3080828"/>
    <lineage>
        <taxon>Bacteria</taxon>
        <taxon>Pseudomonadati</taxon>
        <taxon>Pseudomonadota</taxon>
        <taxon>Alphaproteobacteria</taxon>
        <taxon>Hyphomicrobiales</taxon>
        <taxon>Beijerinckiaceae</taxon>
        <taxon>Methylocapsa</taxon>
    </lineage>
</organism>
<gene>
    <name evidence="1" type="ORF">RZS28_09375</name>
</gene>
<keyword evidence="2" id="KW-1185">Reference proteome</keyword>
<dbReference type="EMBL" id="CP136862">
    <property type="protein sequence ID" value="WOJ88068.1"/>
    <property type="molecule type" value="Genomic_DNA"/>
</dbReference>
<dbReference type="RefSeq" id="WP_407337506.1">
    <property type="nucleotide sequence ID" value="NZ_CP136862.1"/>
</dbReference>
<dbReference type="Proteomes" id="UP001626536">
    <property type="component" value="Chromosome"/>
</dbReference>
<dbReference type="EC" id="3.1.-.-" evidence="1"/>
<dbReference type="InterPro" id="IPR001087">
    <property type="entry name" value="GDSL"/>
</dbReference>
<dbReference type="InterPro" id="IPR036514">
    <property type="entry name" value="SGNH_hydro_sf"/>
</dbReference>
<name>A0ABZ0HN73_9HYPH</name>
<dbReference type="GO" id="GO:0016787">
    <property type="term" value="F:hydrolase activity"/>
    <property type="evidence" value="ECO:0007669"/>
    <property type="project" value="UniProtKB-KW"/>
</dbReference>
<dbReference type="Gene3D" id="3.40.50.1110">
    <property type="entry name" value="SGNH hydrolase"/>
    <property type="match status" value="1"/>
</dbReference>
<keyword evidence="1" id="KW-0378">Hydrolase</keyword>
<accession>A0ABZ0HN73</accession>